<keyword evidence="8" id="KW-0808">Transferase</keyword>
<evidence type="ECO:0000259" key="6">
    <source>
        <dbReference type="PROSITE" id="PS51332"/>
    </source>
</evidence>
<comment type="cofactor">
    <cofactor evidence="1">
        <name>[4Fe-4S] cluster</name>
        <dbReference type="ChEBI" id="CHEBI:49883"/>
    </cofactor>
</comment>
<sequence length="584" mass="69528">MKVLLAAINSQYIHSNLAVRYLKAFTKDLDYDCAILEFTINDRIENILRKIIHHKPNIVAFSCYIWNIEYVVKLSKLIKIIDKDIEIVFGGPEVSYDGYSFLKENDGEYVIEGEGELTFRELIEFKINEYKNFQTNNINVVDVNIIEEGLKKIKGLYFKTSNDVKYTGPRENIDMNNVVFPYDEEDDLQNKIVYYEASRGCPFNCKYCLSSTIRNVRFRDIETVKKELKFLMDKNVKLIKFVDRTFNANIKFAMEIWKFLIEQDTQTKFHFEISANLFKKEEIELLSKAPYGRFQFEVGVQTTNNEVLSNINRKVDFDDISEKVVEIKKLNNIKQHLDLIAGLPGENFNSFVKSFNDIYRIKPEEIQLGFLKLLKGSPMRNEAKKWGMSFSPYPPYEILKTKHITYNELVILKRVEKMVDKYYNTQKFNNIISYFEEKFDSPFEFYRKLSEYFEYRGYFDRSLSSTEYYRVFIDFNEAVIGEESNALKEIIKFDYLLHNKKKWVPEFLNRNSDKNVMKEIKKLIRNSGTEFNMDNFHIEKFNIDISNYLKNREIILKDFYILFDKNNDDKFYELAKIVDLTRIF</sequence>
<dbReference type="InterPro" id="IPR007197">
    <property type="entry name" value="rSAM"/>
</dbReference>
<evidence type="ECO:0000313" key="8">
    <source>
        <dbReference type="EMBL" id="KYH35016.1"/>
    </source>
</evidence>
<accession>A0A151B551</accession>
<dbReference type="SFLD" id="SFLDS00029">
    <property type="entry name" value="Radical_SAM"/>
    <property type="match status" value="1"/>
</dbReference>
<organism evidence="8 9">
    <name type="scientific">Clostridium tepidiprofundi DSM 19306</name>
    <dbReference type="NCBI Taxonomy" id="1121338"/>
    <lineage>
        <taxon>Bacteria</taxon>
        <taxon>Bacillati</taxon>
        <taxon>Bacillota</taxon>
        <taxon>Clostridia</taxon>
        <taxon>Eubacteriales</taxon>
        <taxon>Clostridiaceae</taxon>
        <taxon>Clostridium</taxon>
    </lineage>
</organism>
<evidence type="ECO:0000256" key="5">
    <source>
        <dbReference type="ARBA" id="ARBA00023014"/>
    </source>
</evidence>
<dbReference type="Proteomes" id="UP000075531">
    <property type="component" value="Unassembled WGS sequence"/>
</dbReference>
<dbReference type="PANTHER" id="PTHR43409:SF16">
    <property type="entry name" value="SLR0320 PROTEIN"/>
    <property type="match status" value="1"/>
</dbReference>
<name>A0A151B551_9CLOT</name>
<dbReference type="AlphaFoldDB" id="A0A151B551"/>
<dbReference type="Pfam" id="PF02310">
    <property type="entry name" value="B12-binding"/>
    <property type="match status" value="1"/>
</dbReference>
<dbReference type="PROSITE" id="PS51918">
    <property type="entry name" value="RADICAL_SAM"/>
    <property type="match status" value="1"/>
</dbReference>
<dbReference type="GO" id="GO:0031419">
    <property type="term" value="F:cobalamin binding"/>
    <property type="evidence" value="ECO:0007669"/>
    <property type="project" value="InterPro"/>
</dbReference>
<dbReference type="PATRIC" id="fig|1121338.3.peg.1042"/>
<dbReference type="InterPro" id="IPR006158">
    <property type="entry name" value="Cobalamin-bd"/>
</dbReference>
<dbReference type="Pfam" id="PF04055">
    <property type="entry name" value="Radical_SAM"/>
    <property type="match status" value="1"/>
</dbReference>
<dbReference type="InterPro" id="IPR036724">
    <property type="entry name" value="Cobalamin-bd_sf"/>
</dbReference>
<dbReference type="Pfam" id="PF13311">
    <property type="entry name" value="DUF4080"/>
    <property type="match status" value="1"/>
</dbReference>
<proteinExistence type="predicted"/>
<dbReference type="SMART" id="SM00729">
    <property type="entry name" value="Elp3"/>
    <property type="match status" value="1"/>
</dbReference>
<dbReference type="InterPro" id="IPR006638">
    <property type="entry name" value="Elp3/MiaA/NifB-like_rSAM"/>
</dbReference>
<dbReference type="EMBL" id="LTBA01000007">
    <property type="protein sequence ID" value="KYH35016.1"/>
    <property type="molecule type" value="Genomic_DNA"/>
</dbReference>
<dbReference type="Gene3D" id="3.80.30.20">
    <property type="entry name" value="tm_1862 like domain"/>
    <property type="match status" value="1"/>
</dbReference>
<keyword evidence="9" id="KW-1185">Reference proteome</keyword>
<keyword evidence="4" id="KW-0408">Iron</keyword>
<keyword evidence="5" id="KW-0411">Iron-sulfur</keyword>
<dbReference type="PROSITE" id="PS51332">
    <property type="entry name" value="B12_BINDING"/>
    <property type="match status" value="1"/>
</dbReference>
<evidence type="ECO:0000256" key="2">
    <source>
        <dbReference type="ARBA" id="ARBA00022691"/>
    </source>
</evidence>
<dbReference type="SFLD" id="SFLDG01123">
    <property type="entry name" value="methyltransferase_(Class_B)"/>
    <property type="match status" value="1"/>
</dbReference>
<evidence type="ECO:0000259" key="7">
    <source>
        <dbReference type="PROSITE" id="PS51918"/>
    </source>
</evidence>
<comment type="caution">
    <text evidence="8">The sequence shown here is derived from an EMBL/GenBank/DDBJ whole genome shotgun (WGS) entry which is preliminary data.</text>
</comment>
<evidence type="ECO:0000256" key="3">
    <source>
        <dbReference type="ARBA" id="ARBA00022723"/>
    </source>
</evidence>
<feature type="domain" description="Radical SAM core" evidence="7">
    <location>
        <begin position="187"/>
        <end position="409"/>
    </location>
</feature>
<dbReference type="GO" id="GO:0005829">
    <property type="term" value="C:cytosol"/>
    <property type="evidence" value="ECO:0007669"/>
    <property type="project" value="TreeGrafter"/>
</dbReference>
<dbReference type="Gene3D" id="3.40.50.280">
    <property type="entry name" value="Cobalamin-binding domain"/>
    <property type="match status" value="1"/>
</dbReference>
<dbReference type="OrthoDB" id="9801424at2"/>
<dbReference type="SUPFAM" id="SSF52242">
    <property type="entry name" value="Cobalamin (vitamin B12)-binding domain"/>
    <property type="match status" value="1"/>
</dbReference>
<evidence type="ECO:0000256" key="4">
    <source>
        <dbReference type="ARBA" id="ARBA00023004"/>
    </source>
</evidence>
<dbReference type="SUPFAM" id="SSF102114">
    <property type="entry name" value="Radical SAM enzymes"/>
    <property type="match status" value="1"/>
</dbReference>
<keyword evidence="2" id="KW-0949">S-adenosyl-L-methionine</keyword>
<dbReference type="InterPro" id="IPR023404">
    <property type="entry name" value="rSAM_horseshoe"/>
</dbReference>
<dbReference type="GO" id="GO:0046872">
    <property type="term" value="F:metal ion binding"/>
    <property type="evidence" value="ECO:0007669"/>
    <property type="project" value="UniProtKB-KW"/>
</dbReference>
<dbReference type="CDD" id="cd02068">
    <property type="entry name" value="radical_SAM_B12_BD"/>
    <property type="match status" value="1"/>
</dbReference>
<evidence type="ECO:0000313" key="9">
    <source>
        <dbReference type="Proteomes" id="UP000075531"/>
    </source>
</evidence>
<keyword evidence="3" id="KW-0479">Metal-binding</keyword>
<reference evidence="8 9" key="1">
    <citation type="submission" date="2016-02" db="EMBL/GenBank/DDBJ databases">
        <title>Genome sequence of Clostridium tepidiprofundi DSM 19306.</title>
        <authorList>
            <person name="Poehlein A."/>
            <person name="Daniel R."/>
        </authorList>
    </citation>
    <scope>NUCLEOTIDE SEQUENCE [LARGE SCALE GENOMIC DNA]</scope>
    <source>
        <strain evidence="8 9">DSM 19306</strain>
    </source>
</reference>
<dbReference type="InterPro" id="IPR051198">
    <property type="entry name" value="BchE-like"/>
</dbReference>
<dbReference type="EC" id="2.8.4.3" evidence="8"/>
<evidence type="ECO:0000256" key="1">
    <source>
        <dbReference type="ARBA" id="ARBA00001966"/>
    </source>
</evidence>
<dbReference type="GO" id="GO:0035597">
    <property type="term" value="F:tRNA-2-methylthio-N(6)-dimethylallyladenosine(37) synthase activity"/>
    <property type="evidence" value="ECO:0007669"/>
    <property type="project" value="UniProtKB-EC"/>
</dbReference>
<dbReference type="InterPro" id="IPR034466">
    <property type="entry name" value="Methyltransferase_Class_B"/>
</dbReference>
<dbReference type="STRING" id="1121338.CLTEP_10090"/>
<protein>
    <submittedName>
        <fullName evidence="8">tRNA-2-methylthio-N(6)-dimethylallyladenosine synthase</fullName>
        <ecNumber evidence="8">2.8.4.3</ecNumber>
    </submittedName>
</protein>
<dbReference type="RefSeq" id="WP_066823480.1">
    <property type="nucleotide sequence ID" value="NZ_LTBA01000007.1"/>
</dbReference>
<dbReference type="InterPro" id="IPR025288">
    <property type="entry name" value="DUF4080"/>
</dbReference>
<dbReference type="CDD" id="cd01335">
    <property type="entry name" value="Radical_SAM"/>
    <property type="match status" value="1"/>
</dbReference>
<dbReference type="SFLD" id="SFLDG01082">
    <property type="entry name" value="B12-binding_domain_containing"/>
    <property type="match status" value="1"/>
</dbReference>
<feature type="domain" description="B12-binding" evidence="6">
    <location>
        <begin position="1"/>
        <end position="133"/>
    </location>
</feature>
<dbReference type="PANTHER" id="PTHR43409">
    <property type="entry name" value="ANAEROBIC MAGNESIUM-PROTOPORPHYRIN IX MONOMETHYL ESTER CYCLASE-RELATED"/>
    <property type="match status" value="1"/>
</dbReference>
<dbReference type="GO" id="GO:0051539">
    <property type="term" value="F:4 iron, 4 sulfur cluster binding"/>
    <property type="evidence" value="ECO:0007669"/>
    <property type="project" value="UniProtKB-KW"/>
</dbReference>
<dbReference type="InterPro" id="IPR058240">
    <property type="entry name" value="rSAM_sf"/>
</dbReference>
<gene>
    <name evidence="8" type="primary">miaB_2</name>
    <name evidence="8" type="ORF">CLTEP_10090</name>
</gene>